<dbReference type="PANTHER" id="PTHR44656:SF7">
    <property type="entry name" value="DEHYDROGENASE_REDUCTASE SDR FAMILY MEMBER 12"/>
    <property type="match status" value="1"/>
</dbReference>
<protein>
    <recommendedName>
        <fullName evidence="3">Dehydrogenase/reductase (SDR family) member 12</fullName>
    </recommendedName>
</protein>
<dbReference type="SUPFAM" id="SSF51735">
    <property type="entry name" value="NAD(P)-binding Rossmann-fold domains"/>
    <property type="match status" value="1"/>
</dbReference>
<dbReference type="InterPro" id="IPR036291">
    <property type="entry name" value="NAD(P)-bd_dom_sf"/>
</dbReference>
<dbReference type="Proteomes" id="UP000887568">
    <property type="component" value="Unplaced"/>
</dbReference>
<evidence type="ECO:0000313" key="1">
    <source>
        <dbReference type="EnsemblMetazoa" id="XP_038051293.1"/>
    </source>
</evidence>
<reference evidence="1" key="1">
    <citation type="submission" date="2022-11" db="UniProtKB">
        <authorList>
            <consortium name="EnsemblMetazoa"/>
        </authorList>
    </citation>
    <scope>IDENTIFICATION</scope>
</reference>
<dbReference type="RefSeq" id="XP_038051293.1">
    <property type="nucleotide sequence ID" value="XM_038195365.1"/>
</dbReference>
<keyword evidence="2" id="KW-1185">Reference proteome</keyword>
<dbReference type="InterPro" id="IPR002347">
    <property type="entry name" value="SDR_fam"/>
</dbReference>
<evidence type="ECO:0000313" key="2">
    <source>
        <dbReference type="Proteomes" id="UP000887568"/>
    </source>
</evidence>
<evidence type="ECO:0008006" key="3">
    <source>
        <dbReference type="Google" id="ProtNLM"/>
    </source>
</evidence>
<dbReference type="CTD" id="79758"/>
<sequence length="325" mass="36153">MTLYRNSVFIVKGLREFCRSGYESAAKHFDPKDLEVDLSSQSFMITGANSGIGKCAAYELAKRGGTVHMVCRSEVRGQEALKEITESSGNQNVHLHILDMSQPRRVYEFATQFRESGKVLNVLVNNAGCMVNTREVTEDGLEKNFATNTMGTYLLTTALLPLLTNSAGSRVVTVSSGGMYSQKLSLSDLQSERMSFDGTMVYAQNKRQQMVMTEMWAKLHPTIHFSVMHPGWADTPAVQTSMPGFHSKLKNRLRSPEQGADTIVWLCAAKAVLDQPSGQFYLDRKSVAKHLALAWTRSNEAEKEKLMHILESLSAPFREVAQSSE</sequence>
<dbReference type="OrthoDB" id="417891at2759"/>
<dbReference type="PANTHER" id="PTHR44656">
    <property type="entry name" value="DEHYDROGENASE/REDUCTASE SDR FAMILY MEMBER 12"/>
    <property type="match status" value="1"/>
</dbReference>
<dbReference type="RefSeq" id="XP_038051294.1">
    <property type="nucleotide sequence ID" value="XM_038195366.1"/>
</dbReference>
<name>A0A913ZHN2_PATMI</name>
<accession>A0A913ZHN2</accession>
<organism evidence="1 2">
    <name type="scientific">Patiria miniata</name>
    <name type="common">Bat star</name>
    <name type="synonym">Asterina miniata</name>
    <dbReference type="NCBI Taxonomy" id="46514"/>
    <lineage>
        <taxon>Eukaryota</taxon>
        <taxon>Metazoa</taxon>
        <taxon>Echinodermata</taxon>
        <taxon>Eleutherozoa</taxon>
        <taxon>Asterozoa</taxon>
        <taxon>Asteroidea</taxon>
        <taxon>Valvatacea</taxon>
        <taxon>Valvatida</taxon>
        <taxon>Asterinidae</taxon>
        <taxon>Patiria</taxon>
    </lineage>
</organism>
<dbReference type="EnsemblMetazoa" id="XM_038195366.1">
    <property type="protein sequence ID" value="XP_038051294.1"/>
    <property type="gene ID" value="LOC119724350"/>
</dbReference>
<dbReference type="AlphaFoldDB" id="A0A913ZHN2"/>
<dbReference type="Pfam" id="PF00106">
    <property type="entry name" value="adh_short"/>
    <property type="match status" value="1"/>
</dbReference>
<proteinExistence type="predicted"/>
<dbReference type="EnsemblMetazoa" id="XM_038195365.1">
    <property type="protein sequence ID" value="XP_038051293.1"/>
    <property type="gene ID" value="LOC119724350"/>
</dbReference>
<dbReference type="GeneID" id="119724350"/>
<dbReference type="Gene3D" id="3.40.50.720">
    <property type="entry name" value="NAD(P)-binding Rossmann-like Domain"/>
    <property type="match status" value="1"/>
</dbReference>
<dbReference type="OMA" id="TYIMTTA"/>
<dbReference type="InterPro" id="IPR052992">
    <property type="entry name" value="SDR_member_12"/>
</dbReference>
<dbReference type="PRINTS" id="PR00081">
    <property type="entry name" value="GDHRDH"/>
</dbReference>